<comment type="caution">
    <text evidence="1">The sequence shown here is derived from an EMBL/GenBank/DDBJ whole genome shotgun (WGS) entry which is preliminary data.</text>
</comment>
<evidence type="ECO:0000313" key="2">
    <source>
        <dbReference type="Proteomes" id="UP001217089"/>
    </source>
</evidence>
<name>A0ABQ9EZG7_TEGGR</name>
<evidence type="ECO:0000313" key="1">
    <source>
        <dbReference type="EMBL" id="KAJ8310569.1"/>
    </source>
</evidence>
<dbReference type="EMBL" id="JARBDR010000640">
    <property type="protein sequence ID" value="KAJ8310569.1"/>
    <property type="molecule type" value="Genomic_DNA"/>
</dbReference>
<dbReference type="Proteomes" id="UP001217089">
    <property type="component" value="Unassembled WGS sequence"/>
</dbReference>
<accession>A0ABQ9EZG7</accession>
<reference evidence="1 2" key="1">
    <citation type="submission" date="2022-12" db="EMBL/GenBank/DDBJ databases">
        <title>Chromosome-level genome of Tegillarca granosa.</title>
        <authorList>
            <person name="Kim J."/>
        </authorList>
    </citation>
    <scope>NUCLEOTIDE SEQUENCE [LARGE SCALE GENOMIC DNA]</scope>
    <source>
        <strain evidence="1">Teg-2019</strain>
        <tissue evidence="1">Adductor muscle</tissue>
    </source>
</reference>
<organism evidence="1 2">
    <name type="scientific">Tegillarca granosa</name>
    <name type="common">Malaysian cockle</name>
    <name type="synonym">Anadara granosa</name>
    <dbReference type="NCBI Taxonomy" id="220873"/>
    <lineage>
        <taxon>Eukaryota</taxon>
        <taxon>Metazoa</taxon>
        <taxon>Spiralia</taxon>
        <taxon>Lophotrochozoa</taxon>
        <taxon>Mollusca</taxon>
        <taxon>Bivalvia</taxon>
        <taxon>Autobranchia</taxon>
        <taxon>Pteriomorphia</taxon>
        <taxon>Arcoida</taxon>
        <taxon>Arcoidea</taxon>
        <taxon>Arcidae</taxon>
        <taxon>Tegillarca</taxon>
    </lineage>
</organism>
<sequence>MDLYKALVCVFLTTILVTDIVFAAPSVSRDLTKFESAPLGISKAISNLKLEAVKSRTKRRVKSSRFHIIRRCLRERKERNLSDFCRRFFNRGSRNNQETVIIIYE</sequence>
<proteinExistence type="predicted"/>
<gene>
    <name evidence="1" type="ORF">KUTeg_012434</name>
</gene>
<protein>
    <submittedName>
        <fullName evidence="1">Uncharacterized protein</fullName>
    </submittedName>
</protein>
<keyword evidence="2" id="KW-1185">Reference proteome</keyword>